<dbReference type="CDD" id="cd00637">
    <property type="entry name" value="7tm_classA_rhodopsin-like"/>
    <property type="match status" value="1"/>
</dbReference>
<keyword evidence="5" id="KW-0675">Receptor</keyword>
<dbReference type="PROSITE" id="PS00237">
    <property type="entry name" value="G_PROTEIN_RECEP_F1_1"/>
    <property type="match status" value="1"/>
</dbReference>
<gene>
    <name evidence="9" type="ORF">T265_08744</name>
</gene>
<dbReference type="GO" id="GO:0004930">
    <property type="term" value="F:G protein-coupled receptor activity"/>
    <property type="evidence" value="ECO:0007669"/>
    <property type="project" value="UniProtKB-KW"/>
</dbReference>
<sequence length="418" mass="47837">MGMDQGEFVVRLLISNLGFVGTILNIIQLYVLCRCSISSRLTTLLLRTQSVVDAYTCFIIFIYKLAGMQIDTGLVVLDEVLCYLWSMDNLFWLGVVASVQNLTCISFDRFYAVCFPTKYKSHQTQLIFGCFLYEVAVTLFLFVPNFFLRRYQSNRCASAFAIDGPTTEQFFEVQSYLWMLLNYLLPAFIMISAHGYVVYVIRKPDVDQQTGQIARKNVRRLILTTSLMAGFLVVLHLYEAIRYILGSTGVVRTVMGSVAQQIGILFITLSAVLNPCLLYAGKWLRMFFISMFWTPAHLTQKKSTPTHVPNTENERKIRLPNDQLRQLSQSLRNAKYYGNKYSCFLRLINTVKEQHVMGSNHTGDSRDPHNKNNDLGRPNHFPTPAYTKLLCLQCSICMHARWLHKKASPLKFIAILDG</sequence>
<feature type="compositionally biased region" description="Basic and acidic residues" evidence="6">
    <location>
        <begin position="363"/>
        <end position="374"/>
    </location>
</feature>
<evidence type="ECO:0000313" key="9">
    <source>
        <dbReference type="EMBL" id="KER23372.1"/>
    </source>
</evidence>
<keyword evidence="5" id="KW-0807">Transducer</keyword>
<dbReference type="PANTHER" id="PTHR45698">
    <property type="entry name" value="TRACE AMINE-ASSOCIATED RECEPTOR 19N-RELATED"/>
    <property type="match status" value="1"/>
</dbReference>
<feature type="transmembrane region" description="Helical" evidence="7">
    <location>
        <begin position="258"/>
        <end position="281"/>
    </location>
</feature>
<dbReference type="PRINTS" id="PR00237">
    <property type="entry name" value="GPCRRHODOPSN"/>
</dbReference>
<dbReference type="RefSeq" id="XP_009172893.1">
    <property type="nucleotide sequence ID" value="XM_009174629.1"/>
</dbReference>
<dbReference type="EMBL" id="KL596852">
    <property type="protein sequence ID" value="KER23372.1"/>
    <property type="molecule type" value="Genomic_DNA"/>
</dbReference>
<comment type="similarity">
    <text evidence="5">Belongs to the G-protein coupled receptor 1 family.</text>
</comment>
<feature type="domain" description="G-protein coupled receptors family 1 profile" evidence="8">
    <location>
        <begin position="24"/>
        <end position="278"/>
    </location>
</feature>
<dbReference type="OrthoDB" id="10042731at2759"/>
<evidence type="ECO:0000256" key="5">
    <source>
        <dbReference type="RuleBase" id="RU000688"/>
    </source>
</evidence>
<proteinExistence type="inferred from homology"/>
<dbReference type="GeneID" id="20322923"/>
<protein>
    <recommendedName>
        <fullName evidence="8">G-protein coupled receptors family 1 profile domain-containing protein</fullName>
    </recommendedName>
</protein>
<dbReference type="CTD" id="20322923"/>
<feature type="transmembrane region" description="Helical" evidence="7">
    <location>
        <begin position="52"/>
        <end position="70"/>
    </location>
</feature>
<dbReference type="Pfam" id="PF00001">
    <property type="entry name" value="7tm_1"/>
    <property type="match status" value="1"/>
</dbReference>
<feature type="transmembrane region" description="Helical" evidence="7">
    <location>
        <begin position="12"/>
        <end position="32"/>
    </location>
</feature>
<dbReference type="KEGG" id="ovi:T265_08744"/>
<dbReference type="Proteomes" id="UP000054324">
    <property type="component" value="Unassembled WGS sequence"/>
</dbReference>
<accession>A0A074ZCM8</accession>
<evidence type="ECO:0000259" key="8">
    <source>
        <dbReference type="PROSITE" id="PS50262"/>
    </source>
</evidence>
<keyword evidence="4 7" id="KW-0472">Membrane</keyword>
<feature type="transmembrane region" description="Helical" evidence="7">
    <location>
        <begin position="126"/>
        <end position="148"/>
    </location>
</feature>
<evidence type="ECO:0000256" key="7">
    <source>
        <dbReference type="SAM" id="Phobius"/>
    </source>
</evidence>
<evidence type="ECO:0000256" key="6">
    <source>
        <dbReference type="SAM" id="MobiDB-lite"/>
    </source>
</evidence>
<reference evidence="9 10" key="1">
    <citation type="submission" date="2013-11" db="EMBL/GenBank/DDBJ databases">
        <title>Opisthorchis viverrini - life in the bile duct.</title>
        <authorList>
            <person name="Young N.D."/>
            <person name="Nagarajan N."/>
            <person name="Lin S.J."/>
            <person name="Korhonen P.K."/>
            <person name="Jex A.R."/>
            <person name="Hall R.S."/>
            <person name="Safavi-Hemami H."/>
            <person name="Kaewkong W."/>
            <person name="Bertrand D."/>
            <person name="Gao S."/>
            <person name="Seet Q."/>
            <person name="Wongkham S."/>
            <person name="Teh B.T."/>
            <person name="Wongkham C."/>
            <person name="Intapan P.M."/>
            <person name="Maleewong W."/>
            <person name="Yang X."/>
            <person name="Hu M."/>
            <person name="Wang Z."/>
            <person name="Hofmann A."/>
            <person name="Sternberg P.W."/>
            <person name="Tan P."/>
            <person name="Wang J."/>
            <person name="Gasser R.B."/>
        </authorList>
    </citation>
    <scope>NUCLEOTIDE SEQUENCE [LARGE SCALE GENOMIC DNA]</scope>
</reference>
<evidence type="ECO:0000256" key="3">
    <source>
        <dbReference type="ARBA" id="ARBA00022989"/>
    </source>
</evidence>
<name>A0A074ZCM8_OPIVI</name>
<keyword evidence="5" id="KW-0297">G-protein coupled receptor</keyword>
<dbReference type="PANTHER" id="PTHR45698:SF1">
    <property type="entry name" value="TRACE AMINE-ASSOCIATED RECEPTOR 13C-LIKE"/>
    <property type="match status" value="1"/>
</dbReference>
<evidence type="ECO:0000313" key="10">
    <source>
        <dbReference type="Proteomes" id="UP000054324"/>
    </source>
</evidence>
<dbReference type="PROSITE" id="PS50262">
    <property type="entry name" value="G_PROTEIN_RECEP_F1_2"/>
    <property type="match status" value="1"/>
</dbReference>
<keyword evidence="2 5" id="KW-0812">Transmembrane</keyword>
<dbReference type="AlphaFoldDB" id="A0A074ZCM8"/>
<evidence type="ECO:0000256" key="2">
    <source>
        <dbReference type="ARBA" id="ARBA00022692"/>
    </source>
</evidence>
<keyword evidence="3 7" id="KW-1133">Transmembrane helix</keyword>
<feature type="transmembrane region" description="Helical" evidence="7">
    <location>
        <begin position="176"/>
        <end position="201"/>
    </location>
</feature>
<keyword evidence="10" id="KW-1185">Reference proteome</keyword>
<dbReference type="InterPro" id="IPR017452">
    <property type="entry name" value="GPCR_Rhodpsn_7TM"/>
</dbReference>
<dbReference type="SUPFAM" id="SSF81321">
    <property type="entry name" value="Family A G protein-coupled receptor-like"/>
    <property type="match status" value="1"/>
</dbReference>
<feature type="transmembrane region" description="Helical" evidence="7">
    <location>
        <begin position="221"/>
        <end position="238"/>
    </location>
</feature>
<evidence type="ECO:0000256" key="4">
    <source>
        <dbReference type="ARBA" id="ARBA00023136"/>
    </source>
</evidence>
<dbReference type="InterPro" id="IPR000276">
    <property type="entry name" value="GPCR_Rhodpsn"/>
</dbReference>
<dbReference type="GO" id="GO:0016020">
    <property type="term" value="C:membrane"/>
    <property type="evidence" value="ECO:0007669"/>
    <property type="project" value="UniProtKB-SubCell"/>
</dbReference>
<feature type="transmembrane region" description="Helical" evidence="7">
    <location>
        <begin position="90"/>
        <end position="114"/>
    </location>
</feature>
<organism evidence="9 10">
    <name type="scientific">Opisthorchis viverrini</name>
    <name type="common">Southeast Asian liver fluke</name>
    <dbReference type="NCBI Taxonomy" id="6198"/>
    <lineage>
        <taxon>Eukaryota</taxon>
        <taxon>Metazoa</taxon>
        <taxon>Spiralia</taxon>
        <taxon>Lophotrochozoa</taxon>
        <taxon>Platyhelminthes</taxon>
        <taxon>Trematoda</taxon>
        <taxon>Digenea</taxon>
        <taxon>Opisthorchiida</taxon>
        <taxon>Opisthorchiata</taxon>
        <taxon>Opisthorchiidae</taxon>
        <taxon>Opisthorchis</taxon>
    </lineage>
</organism>
<feature type="region of interest" description="Disordered" evidence="6">
    <location>
        <begin position="357"/>
        <end position="379"/>
    </location>
</feature>
<dbReference type="Gene3D" id="1.20.1070.10">
    <property type="entry name" value="Rhodopsin 7-helix transmembrane proteins"/>
    <property type="match status" value="1"/>
</dbReference>
<comment type="subcellular location">
    <subcellularLocation>
        <location evidence="1">Membrane</location>
    </subcellularLocation>
</comment>
<evidence type="ECO:0000256" key="1">
    <source>
        <dbReference type="ARBA" id="ARBA00004370"/>
    </source>
</evidence>